<keyword evidence="4" id="KW-0862">Zinc</keyword>
<evidence type="ECO:0000256" key="2">
    <source>
        <dbReference type="ARBA" id="ARBA00022723"/>
    </source>
</evidence>
<evidence type="ECO:0000313" key="8">
    <source>
        <dbReference type="Proteomes" id="UP001058974"/>
    </source>
</evidence>
<sequence>MNNEVDKHDNSIEESSNEEAKKEERWEKSIRSNIELDGIKNKNEWLYQIKGGPTYTEKFQFSTSEEDMKTLTVNTEHSFSSLLEFASNNDIEGFKLLLDKEGASSINEVGIWYGRQHGSKRIVMDYKTPLMVVAAYGSIDVMKLILSYPEADVNFAYGVNKSTALHCAASGGSVNIVDAVRLLITAGAHVSSVDADGNLPFDVIVVTPKLQRIKAVLEELLLDNGSDNGSVDVVPSDVPSSMEPLAVEKRTGINNSPHFPITKLLMNLDRSNTHVHPKPSNVKKPNSRNHTEKHNVNNGSSASSALQKSTTGVVSKPERSCITCTKGNISKPAMKPDII</sequence>
<dbReference type="EMBL" id="JAMSHJ010000004">
    <property type="protein sequence ID" value="KAI5422486.1"/>
    <property type="molecule type" value="Genomic_DNA"/>
</dbReference>
<dbReference type="PROSITE" id="PS50088">
    <property type="entry name" value="ANK_REPEAT"/>
    <property type="match status" value="1"/>
</dbReference>
<dbReference type="Proteomes" id="UP001058974">
    <property type="component" value="Chromosome 4"/>
</dbReference>
<dbReference type="PROSITE" id="PS50297">
    <property type="entry name" value="ANK_REP_REGION"/>
    <property type="match status" value="1"/>
</dbReference>
<comment type="subcellular location">
    <subcellularLocation>
        <location evidence="1">Cell membrane</location>
        <topology evidence="1">Peripheral membrane protein</topology>
        <orientation evidence="1">Cytoplasmic side</orientation>
    </subcellularLocation>
</comment>
<accession>A0A9D4XJX2</accession>
<evidence type="ECO:0000256" key="3">
    <source>
        <dbReference type="ARBA" id="ARBA00022771"/>
    </source>
</evidence>
<dbReference type="AlphaFoldDB" id="A0A9D4XJX2"/>
<evidence type="ECO:0000313" key="7">
    <source>
        <dbReference type="EMBL" id="KAI5422486.1"/>
    </source>
</evidence>
<name>A0A9D4XJX2_PEA</name>
<keyword evidence="3" id="KW-0863">Zinc-finger</keyword>
<feature type="region of interest" description="Disordered" evidence="6">
    <location>
        <begin position="271"/>
        <end position="318"/>
    </location>
</feature>
<evidence type="ECO:0000256" key="6">
    <source>
        <dbReference type="SAM" id="MobiDB-lite"/>
    </source>
</evidence>
<dbReference type="GO" id="GO:0008270">
    <property type="term" value="F:zinc ion binding"/>
    <property type="evidence" value="ECO:0007669"/>
    <property type="project" value="UniProtKB-KW"/>
</dbReference>
<evidence type="ECO:0000256" key="4">
    <source>
        <dbReference type="ARBA" id="ARBA00022833"/>
    </source>
</evidence>
<dbReference type="GO" id="GO:0005886">
    <property type="term" value="C:plasma membrane"/>
    <property type="evidence" value="ECO:0007669"/>
    <property type="project" value="UniProtKB-SubCell"/>
</dbReference>
<reference evidence="7 8" key="1">
    <citation type="journal article" date="2022" name="Nat. Genet.">
        <title>Improved pea reference genome and pan-genome highlight genomic features and evolutionary characteristics.</title>
        <authorList>
            <person name="Yang T."/>
            <person name="Liu R."/>
            <person name="Luo Y."/>
            <person name="Hu S."/>
            <person name="Wang D."/>
            <person name="Wang C."/>
            <person name="Pandey M.K."/>
            <person name="Ge S."/>
            <person name="Xu Q."/>
            <person name="Li N."/>
            <person name="Li G."/>
            <person name="Huang Y."/>
            <person name="Saxena R.K."/>
            <person name="Ji Y."/>
            <person name="Li M."/>
            <person name="Yan X."/>
            <person name="He Y."/>
            <person name="Liu Y."/>
            <person name="Wang X."/>
            <person name="Xiang C."/>
            <person name="Varshney R.K."/>
            <person name="Ding H."/>
            <person name="Gao S."/>
            <person name="Zong X."/>
        </authorList>
    </citation>
    <scope>NUCLEOTIDE SEQUENCE [LARGE SCALE GENOMIC DNA]</scope>
    <source>
        <strain evidence="7 8">cv. Zhongwan 6</strain>
    </source>
</reference>
<dbReference type="PANTHER" id="PTHR14493">
    <property type="entry name" value="UNKEMPT FAMILY MEMBER"/>
    <property type="match status" value="1"/>
</dbReference>
<dbReference type="SUPFAM" id="SSF48403">
    <property type="entry name" value="Ankyrin repeat"/>
    <property type="match status" value="1"/>
</dbReference>
<proteinExistence type="predicted"/>
<evidence type="ECO:0000256" key="1">
    <source>
        <dbReference type="ARBA" id="ARBA00004413"/>
    </source>
</evidence>
<feature type="compositionally biased region" description="Polar residues" evidence="6">
    <location>
        <begin position="296"/>
        <end position="313"/>
    </location>
</feature>
<dbReference type="SMART" id="SM00248">
    <property type="entry name" value="ANK"/>
    <property type="match status" value="3"/>
</dbReference>
<feature type="compositionally biased region" description="Basic and acidic residues" evidence="6">
    <location>
        <begin position="1"/>
        <end position="11"/>
    </location>
</feature>
<keyword evidence="2" id="KW-0479">Metal-binding</keyword>
<comment type="caution">
    <text evidence="7">The sequence shown here is derived from an EMBL/GenBank/DDBJ whole genome shotgun (WGS) entry which is preliminary data.</text>
</comment>
<feature type="region of interest" description="Disordered" evidence="6">
    <location>
        <begin position="1"/>
        <end position="26"/>
    </location>
</feature>
<dbReference type="Gramene" id="Psat04G0579300-T1">
    <property type="protein sequence ID" value="KAI5422486.1"/>
    <property type="gene ID" value="KIW84_045793"/>
</dbReference>
<keyword evidence="5" id="KW-0040">ANK repeat</keyword>
<dbReference type="InterPro" id="IPR045234">
    <property type="entry name" value="Unkempt-like"/>
</dbReference>
<protein>
    <submittedName>
        <fullName evidence="7">Uncharacterized protein</fullName>
    </submittedName>
</protein>
<dbReference type="PANTHER" id="PTHR14493:SF153">
    <property type="entry name" value="ZINC FINGER CCCH DOMAIN-CONTAINING PROTEIN 24"/>
    <property type="match status" value="1"/>
</dbReference>
<keyword evidence="8" id="KW-1185">Reference proteome</keyword>
<feature type="repeat" description="ANK" evidence="5">
    <location>
        <begin position="160"/>
        <end position="195"/>
    </location>
</feature>
<dbReference type="Gene3D" id="1.25.40.20">
    <property type="entry name" value="Ankyrin repeat-containing domain"/>
    <property type="match status" value="1"/>
</dbReference>
<evidence type="ECO:0000256" key="5">
    <source>
        <dbReference type="PROSITE-ProRule" id="PRU00023"/>
    </source>
</evidence>
<dbReference type="InterPro" id="IPR036770">
    <property type="entry name" value="Ankyrin_rpt-contain_sf"/>
</dbReference>
<dbReference type="InterPro" id="IPR002110">
    <property type="entry name" value="Ankyrin_rpt"/>
</dbReference>
<gene>
    <name evidence="7" type="ORF">KIW84_045793</name>
</gene>
<organism evidence="7 8">
    <name type="scientific">Pisum sativum</name>
    <name type="common">Garden pea</name>
    <name type="synonym">Lathyrus oleraceus</name>
    <dbReference type="NCBI Taxonomy" id="3888"/>
    <lineage>
        <taxon>Eukaryota</taxon>
        <taxon>Viridiplantae</taxon>
        <taxon>Streptophyta</taxon>
        <taxon>Embryophyta</taxon>
        <taxon>Tracheophyta</taxon>
        <taxon>Spermatophyta</taxon>
        <taxon>Magnoliopsida</taxon>
        <taxon>eudicotyledons</taxon>
        <taxon>Gunneridae</taxon>
        <taxon>Pentapetalae</taxon>
        <taxon>rosids</taxon>
        <taxon>fabids</taxon>
        <taxon>Fabales</taxon>
        <taxon>Fabaceae</taxon>
        <taxon>Papilionoideae</taxon>
        <taxon>50 kb inversion clade</taxon>
        <taxon>NPAAA clade</taxon>
        <taxon>Hologalegina</taxon>
        <taxon>IRL clade</taxon>
        <taxon>Fabeae</taxon>
        <taxon>Lathyrus</taxon>
    </lineage>
</organism>
<dbReference type="Pfam" id="PF12796">
    <property type="entry name" value="Ank_2"/>
    <property type="match status" value="1"/>
</dbReference>